<dbReference type="AlphaFoldDB" id="A0A140KPR9"/>
<reference evidence="2" key="2">
    <citation type="submission" date="2016-03" db="EMBL/GenBank/DDBJ databases">
        <title>Immunoproteomic analysis of German cockroach (Blattella germanica) reveals antigens and epitopes differentially recognized as a function of T cell phenotype and disease severity.</title>
        <authorList>
            <person name="Dillon M.B.C."/>
            <person name="Schulten V."/>
            <person name="Hinz D."/>
            <person name="Oseroff C."/>
            <person name="Paul S."/>
            <person name="Frazier A."/>
            <person name="Belles X."/>
            <person name="Piulachs M.D."/>
            <person name="Sidney J."/>
            <person name="Peters B."/>
            <person name="Sette A."/>
        </authorList>
    </citation>
    <scope>NUCLEOTIDE SEQUENCE</scope>
    <source>
        <tissue evidence="2">Epidermis</tissue>
    </source>
</reference>
<dbReference type="SMART" id="SM00205">
    <property type="entry name" value="THN"/>
    <property type="match status" value="1"/>
</dbReference>
<evidence type="ECO:0000313" key="2">
    <source>
        <dbReference type="EMBL" id="CEO43693.1"/>
    </source>
</evidence>
<protein>
    <submittedName>
        <fullName evidence="2">Thaumatin-like protein</fullName>
    </submittedName>
</protein>
<evidence type="ECO:0000256" key="1">
    <source>
        <dbReference type="SAM" id="MobiDB-lite"/>
    </source>
</evidence>
<feature type="region of interest" description="Disordered" evidence="1">
    <location>
        <begin position="42"/>
        <end position="65"/>
    </location>
</feature>
<dbReference type="EMBL" id="LN794626">
    <property type="protein sequence ID" value="CEO43693.1"/>
    <property type="molecule type" value="mRNA"/>
</dbReference>
<proteinExistence type="evidence at transcript level"/>
<dbReference type="InterPro" id="IPR001938">
    <property type="entry name" value="Thaumatin"/>
</dbReference>
<reference evidence="2" key="1">
    <citation type="submission" date="2015-01" db="EMBL/GenBank/DDBJ databases">
        <authorList>
            <person name="Xiang T."/>
            <person name="Song Y."/>
            <person name="Huang L."/>
            <person name="Wang B."/>
            <person name="Wu P."/>
        </authorList>
    </citation>
    <scope>NUCLEOTIDE SEQUENCE</scope>
    <source>
        <tissue evidence="2">Epidermis</tissue>
    </source>
</reference>
<organism evidence="2">
    <name type="scientific">Blattella germanica</name>
    <name type="common">German cockroach</name>
    <name type="synonym">Blatta germanica</name>
    <dbReference type="NCBI Taxonomy" id="6973"/>
    <lineage>
        <taxon>Eukaryota</taxon>
        <taxon>Metazoa</taxon>
        <taxon>Ecdysozoa</taxon>
        <taxon>Arthropoda</taxon>
        <taxon>Hexapoda</taxon>
        <taxon>Insecta</taxon>
        <taxon>Pterygota</taxon>
        <taxon>Neoptera</taxon>
        <taxon>Polyneoptera</taxon>
        <taxon>Dictyoptera</taxon>
        <taxon>Blattodea</taxon>
        <taxon>Blaberoidea</taxon>
        <taxon>Blattellidae</taxon>
        <taxon>Blattella</taxon>
    </lineage>
</organism>
<dbReference type="InterPro" id="IPR037176">
    <property type="entry name" value="Osmotin/thaumatin-like_sf"/>
</dbReference>
<dbReference type="Pfam" id="PF00314">
    <property type="entry name" value="Thaumatin"/>
    <property type="match status" value="1"/>
</dbReference>
<sequence length="187" mass="20415">QITVTTDDIGQDVSGLELGALLTAMAMVTAKLATVETSCNAQAQEDNHQRPWLNSPSMATKDRTSMTSVSSTDSTLVYKIQPVNNAHGGGDRRCGVAGCSKDLNPGCPNELRVNNGCKSSCYAFNTDQYCCRGQYGTVETCDTSRWPVNSASYFKSNCPDAYSYAYDDRTSTFTCDDRAYRTHHLLD</sequence>
<gene>
    <name evidence="2" type="primary">tau</name>
</gene>
<accession>A0A140KPR9</accession>
<dbReference type="SUPFAM" id="SSF49870">
    <property type="entry name" value="Osmotin, thaumatin-like protein"/>
    <property type="match status" value="1"/>
</dbReference>
<dbReference type="PANTHER" id="PTHR31048">
    <property type="entry name" value="OS03G0233200 PROTEIN"/>
    <property type="match status" value="1"/>
</dbReference>
<dbReference type="Gene3D" id="2.60.110.10">
    <property type="entry name" value="Thaumatin"/>
    <property type="match status" value="1"/>
</dbReference>
<feature type="non-terminal residue" evidence="2">
    <location>
        <position position="1"/>
    </location>
</feature>
<dbReference type="PROSITE" id="PS51367">
    <property type="entry name" value="THAUMATIN_2"/>
    <property type="match status" value="1"/>
</dbReference>
<name>A0A140KPR9_BLAGE</name>